<organism evidence="2 3">
    <name type="scientific">Phtheirospermum japonicum</name>
    <dbReference type="NCBI Taxonomy" id="374723"/>
    <lineage>
        <taxon>Eukaryota</taxon>
        <taxon>Viridiplantae</taxon>
        <taxon>Streptophyta</taxon>
        <taxon>Embryophyta</taxon>
        <taxon>Tracheophyta</taxon>
        <taxon>Spermatophyta</taxon>
        <taxon>Magnoliopsida</taxon>
        <taxon>eudicotyledons</taxon>
        <taxon>Gunneridae</taxon>
        <taxon>Pentapetalae</taxon>
        <taxon>asterids</taxon>
        <taxon>lamiids</taxon>
        <taxon>Lamiales</taxon>
        <taxon>Orobanchaceae</taxon>
        <taxon>Orobanchaceae incertae sedis</taxon>
        <taxon>Phtheirospermum</taxon>
    </lineage>
</organism>
<dbReference type="EMBL" id="BMAC01000530">
    <property type="protein sequence ID" value="GFP98502.1"/>
    <property type="molecule type" value="Genomic_DNA"/>
</dbReference>
<name>A0A830CJT5_9LAMI</name>
<dbReference type="AlphaFoldDB" id="A0A830CJT5"/>
<dbReference type="PANTHER" id="PTHR47125">
    <property type="entry name" value="ADENINE NUCLEOTIDE ALPHA HYDROLASES-LIKE SUPERFAMILY PROTEIN"/>
    <property type="match status" value="1"/>
</dbReference>
<reference evidence="2" key="1">
    <citation type="submission" date="2020-07" db="EMBL/GenBank/DDBJ databases">
        <title>Ethylene signaling mediates host invasion by parasitic plants.</title>
        <authorList>
            <person name="Yoshida S."/>
        </authorList>
    </citation>
    <scope>NUCLEOTIDE SEQUENCE</scope>
    <source>
        <strain evidence="2">Okayama</strain>
    </source>
</reference>
<dbReference type="Proteomes" id="UP000653305">
    <property type="component" value="Unassembled WGS sequence"/>
</dbReference>
<evidence type="ECO:0000313" key="2">
    <source>
        <dbReference type="EMBL" id="GFP98502.1"/>
    </source>
</evidence>
<comment type="caution">
    <text evidence="2">The sequence shown here is derived from an EMBL/GenBank/DDBJ whole genome shotgun (WGS) entry which is preliminary data.</text>
</comment>
<proteinExistence type="predicted"/>
<dbReference type="Gene3D" id="3.40.50.620">
    <property type="entry name" value="HUPs"/>
    <property type="match status" value="1"/>
</dbReference>
<evidence type="ECO:0000313" key="3">
    <source>
        <dbReference type="Proteomes" id="UP000653305"/>
    </source>
</evidence>
<dbReference type="Pfam" id="PF00582">
    <property type="entry name" value="Usp"/>
    <property type="match status" value="1"/>
</dbReference>
<dbReference type="InterPro" id="IPR014729">
    <property type="entry name" value="Rossmann-like_a/b/a_fold"/>
</dbReference>
<accession>A0A830CJT5</accession>
<dbReference type="InterPro" id="IPR006016">
    <property type="entry name" value="UspA"/>
</dbReference>
<keyword evidence="3" id="KW-1185">Reference proteome</keyword>
<gene>
    <name evidence="2" type="ORF">PHJA_001994100</name>
</gene>
<feature type="domain" description="UspA" evidence="1">
    <location>
        <begin position="20"/>
        <end position="71"/>
    </location>
</feature>
<protein>
    <submittedName>
        <fullName evidence="2">Act domain-containing protein acr11</fullName>
    </submittedName>
</protein>
<dbReference type="PANTHER" id="PTHR47125:SF2">
    <property type="entry name" value="ADENINE NUCLEOTIDE ALPHA HYDROLASES-LIKE SUPERFAMILY PROTEIN"/>
    <property type="match status" value="1"/>
</dbReference>
<evidence type="ECO:0000259" key="1">
    <source>
        <dbReference type="Pfam" id="PF00582"/>
    </source>
</evidence>
<dbReference type="SUPFAM" id="SSF52402">
    <property type="entry name" value="Adenine nucleotide alpha hydrolases-like"/>
    <property type="match status" value="1"/>
</dbReference>
<sequence>MSEPGGCGVDEVTYGTLLKKRVMVVVDQSSHSKHAMMWALTYVTNKGDILTLLHIVSPNYSENDYNSSSSPYLDTTLGSLYAAAKPADPWNRINYLFFPGIVANAGTPLQHHVFSWTFTQTLLRQTEQMSAALAAPLLLPRPAQSEASHFPHRSAHAPPATCSDCVHCHDIDSALKVFDEMSEPEGCGVDEVTYGRKLSGDRCSSHTKSVIDQDLDPDATIVEITFGDRLGALLDTMNALKNLGLNVIEAQVYLDSSGKHKFAITKT</sequence>